<dbReference type="EMBL" id="JBHSHL010000005">
    <property type="protein sequence ID" value="MFC4803824.1"/>
    <property type="molecule type" value="Genomic_DNA"/>
</dbReference>
<keyword evidence="1" id="KW-0732">Signal</keyword>
<dbReference type="RefSeq" id="WP_379787288.1">
    <property type="nucleotide sequence ID" value="NZ_JBHSHL010000005.1"/>
</dbReference>
<evidence type="ECO:0000259" key="2">
    <source>
        <dbReference type="Pfam" id="PF07833"/>
    </source>
</evidence>
<feature type="chain" id="PRO_5045259621" evidence="1">
    <location>
        <begin position="25"/>
        <end position="687"/>
    </location>
</feature>
<dbReference type="InterPro" id="IPR012854">
    <property type="entry name" value="Cu_amine_oxidase-like_N"/>
</dbReference>
<reference evidence="4" key="1">
    <citation type="journal article" date="2019" name="Int. J. Syst. Evol. Microbiol.">
        <title>The Global Catalogue of Microorganisms (GCM) 10K type strain sequencing project: providing services to taxonomists for standard genome sequencing and annotation.</title>
        <authorList>
            <consortium name="The Broad Institute Genomics Platform"/>
            <consortium name="The Broad Institute Genome Sequencing Center for Infectious Disease"/>
            <person name="Wu L."/>
            <person name="Ma J."/>
        </authorList>
    </citation>
    <scope>NUCLEOTIDE SEQUENCE [LARGE SCALE GENOMIC DNA]</scope>
    <source>
        <strain evidence="4">CCUG 46385</strain>
    </source>
</reference>
<evidence type="ECO:0000313" key="3">
    <source>
        <dbReference type="EMBL" id="MFC4803824.1"/>
    </source>
</evidence>
<dbReference type="Proteomes" id="UP001595916">
    <property type="component" value="Unassembled WGS sequence"/>
</dbReference>
<dbReference type="Gene3D" id="3.30.457.10">
    <property type="entry name" value="Copper amine oxidase-like, N-terminal domain"/>
    <property type="match status" value="1"/>
</dbReference>
<evidence type="ECO:0000256" key="1">
    <source>
        <dbReference type="SAM" id="SignalP"/>
    </source>
</evidence>
<keyword evidence="4" id="KW-1185">Reference proteome</keyword>
<dbReference type="Pfam" id="PF07833">
    <property type="entry name" value="Cu_amine_oxidN1"/>
    <property type="match status" value="1"/>
</dbReference>
<evidence type="ECO:0000313" key="4">
    <source>
        <dbReference type="Proteomes" id="UP001595916"/>
    </source>
</evidence>
<organism evidence="3 4">
    <name type="scientific">Filifactor villosus</name>
    <dbReference type="NCBI Taxonomy" id="29374"/>
    <lineage>
        <taxon>Bacteria</taxon>
        <taxon>Bacillati</taxon>
        <taxon>Bacillota</taxon>
        <taxon>Clostridia</taxon>
        <taxon>Peptostreptococcales</taxon>
        <taxon>Filifactoraceae</taxon>
        <taxon>Filifactor</taxon>
    </lineage>
</organism>
<dbReference type="SUPFAM" id="SSF55383">
    <property type="entry name" value="Copper amine oxidase, domain N"/>
    <property type="match status" value="1"/>
</dbReference>
<gene>
    <name evidence="3" type="ORF">ACFO4R_01895</name>
</gene>
<proteinExistence type="predicted"/>
<protein>
    <submittedName>
        <fullName evidence="3">Copper amine oxidase N-terminal domain-containing protein</fullName>
    </submittedName>
</protein>
<dbReference type="InterPro" id="IPR036582">
    <property type="entry name" value="Mao_N_sf"/>
</dbReference>
<sequence length="687" mass="73600">MRRYAGKAAAALLVLAMVPTTVFGAEINVSSRTAKQDTNMPFQVVLNANSADILQPGAMTVSLEEGMFLSADVKATLGAKDLKPQLVVTEKSIVITLAEDDIALVKGGDKINISGIVDVDGLGEKKLTVDANTVGLGKDTKVFAVMTEEDASFAKVLNKVPSVGYQRDTELAHFMVSLKSGEEVTLTLPSGVEWDSTEMKKAERVSEATVVSVEGRKLVLRATANKAVIVKPFVDIDDSASQDTIELEIKAPSNSAKLVVGKVEEYKPVLEVQNGVKTEFAGSKEIPVTVVLKSTGGRLPQTSYVDFKVVGGTVKGEAKDAKEVADKAKIQDKKGNPVDDFSFRTNDQGGTMKLDLKVTPDEDADVVVLEAKLRNADLKTELVKVSPRVGLSVDKKNISGGVVNEEVGKIVIEEKKTKALESSEIYGIKVAGGKFDKVLFGKDVKVDAEKVTVKDAKLGKDEDVVQFTLNRASSGSDMGKITISALKVTTQRTIPNGNYKVVFFKAVKPSKELDSVILADGKEYGMEPIAKEDFFTIGAAPVVPTPVPQPQPQPQPVPQVQTKTVFTLGSNKYMVGDAEKQMTSAVYTKDGYTMLPMRVVAETIGVQVAWDSASKTATFTKGDTVVKVKSNGKTLNKNGVDIKMNTASQNVKGSLFLPLSSLGDAFGLERGTGYVWVPATKQVIVMH</sequence>
<accession>A0ABV9QI14</accession>
<name>A0ABV9QI14_9FIRM</name>
<feature type="signal peptide" evidence="1">
    <location>
        <begin position="1"/>
        <end position="24"/>
    </location>
</feature>
<feature type="domain" description="Copper amine oxidase-like N-terminal" evidence="2">
    <location>
        <begin position="578"/>
        <end position="669"/>
    </location>
</feature>
<comment type="caution">
    <text evidence="3">The sequence shown here is derived from an EMBL/GenBank/DDBJ whole genome shotgun (WGS) entry which is preliminary data.</text>
</comment>